<organism evidence="1">
    <name type="scientific">Anopheles triannulatus</name>
    <dbReference type="NCBI Taxonomy" id="58253"/>
    <lineage>
        <taxon>Eukaryota</taxon>
        <taxon>Metazoa</taxon>
        <taxon>Ecdysozoa</taxon>
        <taxon>Arthropoda</taxon>
        <taxon>Hexapoda</taxon>
        <taxon>Insecta</taxon>
        <taxon>Pterygota</taxon>
        <taxon>Neoptera</taxon>
        <taxon>Endopterygota</taxon>
        <taxon>Diptera</taxon>
        <taxon>Nematocera</taxon>
        <taxon>Culicoidea</taxon>
        <taxon>Culicidae</taxon>
        <taxon>Anophelinae</taxon>
        <taxon>Anopheles</taxon>
    </lineage>
</organism>
<name>A0A2M4B7H5_9DIPT</name>
<sequence length="74" mass="8264">MPTAPLLLCAKLSAFGHAKKVFKSNWPMHARFEMCCGNHPHLSRSNVFAKISGCEVNFLFGQCVKQERLPGLMT</sequence>
<evidence type="ECO:0000313" key="1">
    <source>
        <dbReference type="EMBL" id="MBW48940.1"/>
    </source>
</evidence>
<proteinExistence type="predicted"/>
<protein>
    <submittedName>
        <fullName evidence="1">Putative secreted protein</fullName>
    </submittedName>
</protein>
<reference evidence="1" key="1">
    <citation type="submission" date="2018-01" db="EMBL/GenBank/DDBJ databases">
        <title>An insight into the sialome of Amazonian anophelines.</title>
        <authorList>
            <person name="Ribeiro J.M."/>
            <person name="Scarpassa V."/>
            <person name="Calvo E."/>
        </authorList>
    </citation>
    <scope>NUCLEOTIDE SEQUENCE</scope>
    <source>
        <tissue evidence="1">Salivary glands</tissue>
    </source>
</reference>
<dbReference type="EMBL" id="GGFK01015619">
    <property type="protein sequence ID" value="MBW48940.1"/>
    <property type="molecule type" value="Transcribed_RNA"/>
</dbReference>
<dbReference type="AlphaFoldDB" id="A0A2M4B7H5"/>
<accession>A0A2M4B7H5</accession>